<dbReference type="KEGG" id="lgi:LOTGIDRAFT_58252"/>
<dbReference type="CTD" id="20251436"/>
<dbReference type="Proteomes" id="UP000030746">
    <property type="component" value="Unassembled WGS sequence"/>
</dbReference>
<evidence type="ECO:0000256" key="2">
    <source>
        <dbReference type="ARBA" id="ARBA00022490"/>
    </source>
</evidence>
<dbReference type="InterPro" id="IPR036179">
    <property type="entry name" value="Ig-like_dom_sf"/>
</dbReference>
<evidence type="ECO:0000256" key="1">
    <source>
        <dbReference type="ARBA" id="ARBA00004496"/>
    </source>
</evidence>
<dbReference type="InterPro" id="IPR003598">
    <property type="entry name" value="Ig_sub2"/>
</dbReference>
<gene>
    <name evidence="5" type="ORF">LOTGIDRAFT_58252</name>
</gene>
<protein>
    <recommendedName>
        <fullName evidence="4">Ig-like domain-containing protein</fullName>
    </recommendedName>
</protein>
<organism evidence="5 6">
    <name type="scientific">Lottia gigantea</name>
    <name type="common">Giant owl limpet</name>
    <dbReference type="NCBI Taxonomy" id="225164"/>
    <lineage>
        <taxon>Eukaryota</taxon>
        <taxon>Metazoa</taxon>
        <taxon>Spiralia</taxon>
        <taxon>Lophotrochozoa</taxon>
        <taxon>Mollusca</taxon>
        <taxon>Gastropoda</taxon>
        <taxon>Patellogastropoda</taxon>
        <taxon>Lottioidea</taxon>
        <taxon>Lottiidae</taxon>
        <taxon>Lottia</taxon>
    </lineage>
</organism>
<dbReference type="HOGENOM" id="CLU_145026_1_1_1"/>
<dbReference type="Gene3D" id="2.60.40.10">
    <property type="entry name" value="Immunoglobulins"/>
    <property type="match status" value="1"/>
</dbReference>
<evidence type="ECO:0000313" key="5">
    <source>
        <dbReference type="EMBL" id="ESO99779.1"/>
    </source>
</evidence>
<dbReference type="RefSeq" id="XP_009049528.1">
    <property type="nucleotide sequence ID" value="XM_009051280.1"/>
</dbReference>
<dbReference type="InterPro" id="IPR013783">
    <property type="entry name" value="Ig-like_fold"/>
</dbReference>
<evidence type="ECO:0000313" key="6">
    <source>
        <dbReference type="Proteomes" id="UP000030746"/>
    </source>
</evidence>
<reference evidence="5 6" key="1">
    <citation type="journal article" date="2013" name="Nature">
        <title>Insights into bilaterian evolution from three spiralian genomes.</title>
        <authorList>
            <person name="Simakov O."/>
            <person name="Marletaz F."/>
            <person name="Cho S.J."/>
            <person name="Edsinger-Gonzales E."/>
            <person name="Havlak P."/>
            <person name="Hellsten U."/>
            <person name="Kuo D.H."/>
            <person name="Larsson T."/>
            <person name="Lv J."/>
            <person name="Arendt D."/>
            <person name="Savage R."/>
            <person name="Osoegawa K."/>
            <person name="de Jong P."/>
            <person name="Grimwood J."/>
            <person name="Chapman J.A."/>
            <person name="Shapiro H."/>
            <person name="Aerts A."/>
            <person name="Otillar R.P."/>
            <person name="Terry A.Y."/>
            <person name="Boore J.L."/>
            <person name="Grigoriev I.V."/>
            <person name="Lindberg D.R."/>
            <person name="Seaver E.C."/>
            <person name="Weisblat D.A."/>
            <person name="Putnam N.H."/>
            <person name="Rokhsar D.S."/>
        </authorList>
    </citation>
    <scope>NUCLEOTIDE SEQUENCE [LARGE SCALE GENOMIC DNA]</scope>
</reference>
<dbReference type="GeneID" id="20251436"/>
<name>V4CCY8_LOTGI</name>
<dbReference type="InterPro" id="IPR013098">
    <property type="entry name" value="Ig_I-set"/>
</dbReference>
<keyword evidence="3" id="KW-0393">Immunoglobulin domain</keyword>
<evidence type="ECO:0000259" key="4">
    <source>
        <dbReference type="PROSITE" id="PS50835"/>
    </source>
</evidence>
<feature type="domain" description="Ig-like" evidence="4">
    <location>
        <begin position="16"/>
        <end position="111"/>
    </location>
</feature>
<dbReference type="SMART" id="SM00408">
    <property type="entry name" value="IGc2"/>
    <property type="match status" value="1"/>
</dbReference>
<dbReference type="OrthoDB" id="5969272at2759"/>
<accession>V4CCY8</accession>
<comment type="subcellular location">
    <subcellularLocation>
        <location evidence="1">Cytoplasm</location>
    </subcellularLocation>
</comment>
<keyword evidence="6" id="KW-1185">Reference proteome</keyword>
<dbReference type="AlphaFoldDB" id="V4CCY8"/>
<dbReference type="PROSITE" id="PS50835">
    <property type="entry name" value="IG_LIKE"/>
    <property type="match status" value="1"/>
</dbReference>
<dbReference type="InterPro" id="IPR007110">
    <property type="entry name" value="Ig-like_dom"/>
</dbReference>
<evidence type="ECO:0000256" key="3">
    <source>
        <dbReference type="ARBA" id="ARBA00023319"/>
    </source>
</evidence>
<dbReference type="PANTHER" id="PTHR47633">
    <property type="entry name" value="IMMUNOGLOBULIN"/>
    <property type="match status" value="1"/>
</dbReference>
<proteinExistence type="predicted"/>
<dbReference type="PANTHER" id="PTHR47633:SF4">
    <property type="entry name" value="MYOPALLADIN ISOFORM X1"/>
    <property type="match status" value="1"/>
</dbReference>
<dbReference type="STRING" id="225164.V4CCY8"/>
<dbReference type="FunFam" id="2.60.40.10:FF:000425">
    <property type="entry name" value="Myosin light chain kinase"/>
    <property type="match status" value="1"/>
</dbReference>
<dbReference type="EMBL" id="KB200919">
    <property type="protein sequence ID" value="ESO99779.1"/>
    <property type="molecule type" value="Genomic_DNA"/>
</dbReference>
<dbReference type="SMART" id="SM00409">
    <property type="entry name" value="IG"/>
    <property type="match status" value="1"/>
</dbReference>
<dbReference type="Pfam" id="PF07679">
    <property type="entry name" value="I-set"/>
    <property type="match status" value="1"/>
</dbReference>
<dbReference type="InterPro" id="IPR003599">
    <property type="entry name" value="Ig_sub"/>
</dbReference>
<sequence>MEIVEDQPQAFTVEAPEEIPAEFIEILQPQVVEEGHPVKFTCKVVGSPIPSVSWYKNSIEIEPNPDFHPYYDSDTGICTLDISEVFMDDSGEFLCRAVNPFGETTTSATLVV</sequence>
<feature type="non-terminal residue" evidence="5">
    <location>
        <position position="112"/>
    </location>
</feature>
<dbReference type="GO" id="GO:0005737">
    <property type="term" value="C:cytoplasm"/>
    <property type="evidence" value="ECO:0007669"/>
    <property type="project" value="UniProtKB-SubCell"/>
</dbReference>
<dbReference type="SUPFAM" id="SSF48726">
    <property type="entry name" value="Immunoglobulin"/>
    <property type="match status" value="1"/>
</dbReference>
<keyword evidence="2" id="KW-0963">Cytoplasm</keyword>
<dbReference type="OMA" id="FLEHAGQ"/>